<evidence type="ECO:0000313" key="2">
    <source>
        <dbReference type="EMBL" id="ABN70429.1"/>
    </source>
</evidence>
<dbReference type="EMBL" id="CP000575">
    <property type="protein sequence ID" value="ABN70429.1"/>
    <property type="molecule type" value="Genomic_DNA"/>
</dbReference>
<keyword evidence="3" id="KW-1185">Reference proteome</keyword>
<dbReference type="PROSITE" id="PS51918">
    <property type="entry name" value="RADICAL_SAM"/>
    <property type="match status" value="1"/>
</dbReference>
<proteinExistence type="predicted"/>
<dbReference type="Proteomes" id="UP000000254">
    <property type="component" value="Chromosome"/>
</dbReference>
<dbReference type="InterPro" id="IPR023404">
    <property type="entry name" value="rSAM_horseshoe"/>
</dbReference>
<dbReference type="KEGG" id="smr:Smar_1338"/>
<dbReference type="HOGENOM" id="CLU_011543_3_3_2"/>
<dbReference type="eggNOG" id="arCOG01355">
    <property type="taxonomic scope" value="Archaea"/>
</dbReference>
<accession>A3DP69</accession>
<dbReference type="SFLD" id="SFLDG01082">
    <property type="entry name" value="B12-binding_domain_containing"/>
    <property type="match status" value="1"/>
</dbReference>
<dbReference type="Gene3D" id="3.40.50.280">
    <property type="entry name" value="Cobalamin-binding domain"/>
    <property type="match status" value="1"/>
</dbReference>
<dbReference type="CDD" id="cd02065">
    <property type="entry name" value="B12-binding_like"/>
    <property type="match status" value="1"/>
</dbReference>
<dbReference type="GO" id="GO:0051536">
    <property type="term" value="F:iron-sulfur cluster binding"/>
    <property type="evidence" value="ECO:0007669"/>
    <property type="project" value="InterPro"/>
</dbReference>
<name>A3DP69_STAMF</name>
<dbReference type="InterPro" id="IPR006638">
    <property type="entry name" value="Elp3/MiaA/NifB-like_rSAM"/>
</dbReference>
<gene>
    <name evidence="2" type="ordered locus">Smar_1338</name>
</gene>
<dbReference type="SFLD" id="SFLDS00029">
    <property type="entry name" value="Radical_SAM"/>
    <property type="match status" value="1"/>
</dbReference>
<dbReference type="InterPro" id="IPR045784">
    <property type="entry name" value="Radical_SAM_N2"/>
</dbReference>
<dbReference type="Gene3D" id="3.80.30.20">
    <property type="entry name" value="tm_1862 like domain"/>
    <property type="match status" value="1"/>
</dbReference>
<dbReference type="SUPFAM" id="SSF102114">
    <property type="entry name" value="Radical SAM enzymes"/>
    <property type="match status" value="1"/>
</dbReference>
<dbReference type="STRING" id="399550.Smar_1338"/>
<evidence type="ECO:0000313" key="3">
    <source>
        <dbReference type="Proteomes" id="UP000000254"/>
    </source>
</evidence>
<organism evidence="2 3">
    <name type="scientific">Staphylothermus marinus (strain ATCC 43588 / DSM 3639 / JCM 9404 / F1)</name>
    <dbReference type="NCBI Taxonomy" id="399550"/>
    <lineage>
        <taxon>Archaea</taxon>
        <taxon>Thermoproteota</taxon>
        <taxon>Thermoprotei</taxon>
        <taxon>Desulfurococcales</taxon>
        <taxon>Desulfurococcaceae</taxon>
        <taxon>Staphylothermus</taxon>
    </lineage>
</organism>
<dbReference type="PANTHER" id="PTHR42731:SF1">
    <property type="entry name" value="RADICAL SAM DOMAIN PROTEIN"/>
    <property type="match status" value="1"/>
</dbReference>
<dbReference type="GeneID" id="4906756"/>
<protein>
    <submittedName>
        <fullName evidence="2">Radical SAM domain protein</fullName>
    </submittedName>
</protein>
<dbReference type="GO" id="GO:0003824">
    <property type="term" value="F:catalytic activity"/>
    <property type="evidence" value="ECO:0007669"/>
    <property type="project" value="InterPro"/>
</dbReference>
<dbReference type="SMART" id="SM00729">
    <property type="entry name" value="Elp3"/>
    <property type="match status" value="1"/>
</dbReference>
<feature type="domain" description="Radical SAM core" evidence="1">
    <location>
        <begin position="205"/>
        <end position="431"/>
    </location>
</feature>
<dbReference type="RefSeq" id="WP_011839623.1">
    <property type="nucleotide sequence ID" value="NC_009033.1"/>
</dbReference>
<dbReference type="Pfam" id="PF19864">
    <property type="entry name" value="Radical_SAM_N2"/>
    <property type="match status" value="1"/>
</dbReference>
<dbReference type="InterPro" id="IPR007197">
    <property type="entry name" value="rSAM"/>
</dbReference>
<dbReference type="Pfam" id="PF04055">
    <property type="entry name" value="Radical_SAM"/>
    <property type="match status" value="1"/>
</dbReference>
<reference evidence="2 3" key="2">
    <citation type="journal article" date="2009" name="Stand. Genomic Sci.">
        <title>Complete genome sequence of Staphylothermus marinus Stetter and Fiala 1986 type strain F1.</title>
        <authorList>
            <person name="Anderson I.J."/>
            <person name="Sun H."/>
            <person name="Lapidus A."/>
            <person name="Copeland A."/>
            <person name="Glavina Del Rio T."/>
            <person name="Tice H."/>
            <person name="Dalin E."/>
            <person name="Lucas S."/>
            <person name="Barry K."/>
            <person name="Land M."/>
            <person name="Richardson P."/>
            <person name="Huber H."/>
            <person name="Kyrpides N.C."/>
        </authorList>
    </citation>
    <scope>NUCLEOTIDE SEQUENCE [LARGE SCALE GENOMIC DNA]</scope>
    <source>
        <strain evidence="3">ATCC 43588 / DSM 3639 / JCM 9404 / F1</strain>
    </source>
</reference>
<dbReference type="PANTHER" id="PTHR42731">
    <property type="entry name" value="SLL1084 PROTEIN"/>
    <property type="match status" value="1"/>
</dbReference>
<dbReference type="AlphaFoldDB" id="A3DP69"/>
<dbReference type="InterPro" id="IPR058240">
    <property type="entry name" value="rSAM_sf"/>
</dbReference>
<reference evidence="3" key="1">
    <citation type="journal article" date="2009" name="BMC Genomics">
        <title>The complete genome sequence of Staphylothermus marinus reveals differences in sulfur metabolism among heterotrophic Crenarchaeota.</title>
        <authorList>
            <person name="Anderson I.J."/>
            <person name="Dharmarajan L."/>
            <person name="Rodriguez J."/>
            <person name="Hooper S."/>
            <person name="Porat I."/>
            <person name="Ulrich L.E."/>
            <person name="Elkins J.G."/>
            <person name="Mavromatis K."/>
            <person name="Sun H."/>
            <person name="Land M."/>
            <person name="Lapidus A."/>
            <person name="Lucas S."/>
            <person name="Barry K."/>
            <person name="Huber H."/>
            <person name="Zhulin I.B."/>
            <person name="Whitman W.B."/>
            <person name="Mukhopadhyay B."/>
            <person name="Woese C."/>
            <person name="Bristow J."/>
            <person name="Kyrpides N."/>
        </authorList>
    </citation>
    <scope>NUCLEOTIDE SEQUENCE [LARGE SCALE GENOMIC DNA]</scope>
    <source>
        <strain evidence="3">ATCC 43588 / DSM 3639 / JCM 9404 / F1</strain>
    </source>
</reference>
<sequence length="520" mass="60941">MEYNVVRKKISKKLIRIAYVYPSTYESMLSSIVTHLIYYMLNELYDEVYVERFYLKNLFGTEEDPRSIETNSPLKDFDLIITSIHYEPNISGLLRILYSSGLEVYRDKRRIPIIAGGPGVIANPHPYEDFIDAFIIGEAEDTLPKIIDDFITYRDNKSGFLEKISSYKYVYSPDYTDELVYKEWTKNLDKAYYPIKQIQNTEIEPVYGRGFLLEVSRGCRFWCRFCMESRLFKPYRRRSNNTLFNLINRGLLVNLLKRVIIYSLLFPGGKEDIKLLEYLVSNEIKGSLPSLRVEYVNDYFLELVKDLGQKNLTIAPESFNTFIQRIYGKYFDLNIVNESIDKIISKNFNLKLYIIFGVKNESLNDNRTNINALRKIAKKIREKNLKLTITLNPLVPKPKTVFQWFGMIDLEKAKNIVRYYRGELKGLIDTRPLYVNWAWIQGSIALANNNISKVLVEWSLSGGDLGSWRRALRNNSYSTSYLFNGYRYGEPLPWDDIVLDEYVEKTLESEYYALTRILNG</sequence>
<evidence type="ECO:0000259" key="1">
    <source>
        <dbReference type="PROSITE" id="PS51918"/>
    </source>
</evidence>